<dbReference type="AlphaFoldDB" id="A0AAN8B390"/>
<evidence type="ECO:0000313" key="3">
    <source>
        <dbReference type="Proteomes" id="UP001335648"/>
    </source>
</evidence>
<feature type="region of interest" description="Disordered" evidence="1">
    <location>
        <begin position="1"/>
        <end position="161"/>
    </location>
</feature>
<comment type="caution">
    <text evidence="2">The sequence shown here is derived from an EMBL/GenBank/DDBJ whole genome shotgun (WGS) entry which is preliminary data.</text>
</comment>
<gene>
    <name evidence="2" type="ORF">CesoFtcFv8_025134</name>
</gene>
<organism evidence="2 3">
    <name type="scientific">Champsocephalus esox</name>
    <name type="common">pike icefish</name>
    <dbReference type="NCBI Taxonomy" id="159716"/>
    <lineage>
        <taxon>Eukaryota</taxon>
        <taxon>Metazoa</taxon>
        <taxon>Chordata</taxon>
        <taxon>Craniata</taxon>
        <taxon>Vertebrata</taxon>
        <taxon>Euteleostomi</taxon>
        <taxon>Actinopterygii</taxon>
        <taxon>Neopterygii</taxon>
        <taxon>Teleostei</taxon>
        <taxon>Neoteleostei</taxon>
        <taxon>Acanthomorphata</taxon>
        <taxon>Eupercaria</taxon>
        <taxon>Perciformes</taxon>
        <taxon>Notothenioidei</taxon>
        <taxon>Channichthyidae</taxon>
        <taxon>Champsocephalus</taxon>
    </lineage>
</organism>
<keyword evidence="3" id="KW-1185">Reference proteome</keyword>
<evidence type="ECO:0000313" key="2">
    <source>
        <dbReference type="EMBL" id="KAK5877647.1"/>
    </source>
</evidence>
<name>A0AAN8B390_9TELE</name>
<sequence>MSRRGALCCGAAGGQSSASSPRSSPDARLQSTAGGPDGPGGLAGSPDGGPDGLAGGSRWCTRQAGSSERSAREESRADPALSLPRAPEDPALSASRHKALQTGRADPRDHLHRSPDPHAARGGRGAEREADGGAHLSEGGRVPASCEGRSHTLVIKTDTQR</sequence>
<proteinExistence type="predicted"/>
<feature type="compositionally biased region" description="Basic and acidic residues" evidence="1">
    <location>
        <begin position="105"/>
        <end position="132"/>
    </location>
</feature>
<reference evidence="2 3" key="1">
    <citation type="journal article" date="2023" name="Mol. Biol. Evol.">
        <title>Genomics of Secondarily Temperate Adaptation in the Only Non-Antarctic Icefish.</title>
        <authorList>
            <person name="Rivera-Colon A.G."/>
            <person name="Rayamajhi N."/>
            <person name="Minhas B.F."/>
            <person name="Madrigal G."/>
            <person name="Bilyk K.T."/>
            <person name="Yoon V."/>
            <person name="Hune M."/>
            <person name="Gregory S."/>
            <person name="Cheng C.H.C."/>
            <person name="Catchen J.M."/>
        </authorList>
    </citation>
    <scope>NUCLEOTIDE SEQUENCE [LARGE SCALE GENOMIC DNA]</scope>
    <source>
        <strain evidence="2">JC2023a</strain>
    </source>
</reference>
<protein>
    <submittedName>
        <fullName evidence="2">Uncharacterized protein</fullName>
    </submittedName>
</protein>
<accession>A0AAN8B390</accession>
<evidence type="ECO:0000256" key="1">
    <source>
        <dbReference type="SAM" id="MobiDB-lite"/>
    </source>
</evidence>
<dbReference type="Proteomes" id="UP001335648">
    <property type="component" value="Unassembled WGS sequence"/>
</dbReference>
<dbReference type="EMBL" id="JAULUE010002066">
    <property type="protein sequence ID" value="KAK5877647.1"/>
    <property type="molecule type" value="Genomic_DNA"/>
</dbReference>
<feature type="compositionally biased region" description="Gly residues" evidence="1">
    <location>
        <begin position="35"/>
        <end position="55"/>
    </location>
</feature>
<feature type="compositionally biased region" description="Low complexity" evidence="1">
    <location>
        <begin position="1"/>
        <end position="29"/>
    </location>
</feature>